<dbReference type="Proteomes" id="UP000054691">
    <property type="component" value="Unassembled WGS sequence"/>
</dbReference>
<keyword evidence="3" id="KW-1185">Reference proteome</keyword>
<dbReference type="Proteomes" id="UP000254476">
    <property type="component" value="Unassembled WGS sequence"/>
</dbReference>
<accession>A0A378JB27</accession>
<dbReference type="RefSeq" id="WP_058499066.1">
    <property type="nucleotide sequence ID" value="NZ_CAAAHW010000003.1"/>
</dbReference>
<organism evidence="2 4">
    <name type="scientific">Legionella gratiana</name>
    <dbReference type="NCBI Taxonomy" id="45066"/>
    <lineage>
        <taxon>Bacteria</taxon>
        <taxon>Pseudomonadati</taxon>
        <taxon>Pseudomonadota</taxon>
        <taxon>Gammaproteobacteria</taxon>
        <taxon>Legionellales</taxon>
        <taxon>Legionellaceae</taxon>
        <taxon>Legionella</taxon>
    </lineage>
</organism>
<proteinExistence type="predicted"/>
<protein>
    <submittedName>
        <fullName evidence="2">Uncharacterized protein</fullName>
    </submittedName>
</protein>
<dbReference type="AlphaFoldDB" id="A0A378JB27"/>
<dbReference type="EMBL" id="LNYE01000022">
    <property type="protein sequence ID" value="KTD10988.1"/>
    <property type="molecule type" value="Genomic_DNA"/>
</dbReference>
<evidence type="ECO:0000313" key="1">
    <source>
        <dbReference type="EMBL" id="KTD10988.1"/>
    </source>
</evidence>
<sequence>MMFFKRLITPNTLSKIIKKPSAFKQMDWSLVKKNEYDQLSRPVQTIVKELENTSSTDAQGPTLKNY</sequence>
<reference evidence="1 3" key="1">
    <citation type="submission" date="2015-11" db="EMBL/GenBank/DDBJ databases">
        <title>Genomic analysis of 38 Legionella species identifies large and diverse effector repertoires.</title>
        <authorList>
            <person name="Burstein D."/>
            <person name="Amaro F."/>
            <person name="Zusman T."/>
            <person name="Lifshitz Z."/>
            <person name="Cohen O."/>
            <person name="Gilbert J.A."/>
            <person name="Pupko T."/>
            <person name="Shuman H.A."/>
            <person name="Segal G."/>
        </authorList>
    </citation>
    <scope>NUCLEOTIDE SEQUENCE [LARGE SCALE GENOMIC DNA]</scope>
    <source>
        <strain evidence="1 3">Lyon 8420412</strain>
    </source>
</reference>
<evidence type="ECO:0000313" key="4">
    <source>
        <dbReference type="Proteomes" id="UP000254476"/>
    </source>
</evidence>
<gene>
    <name evidence="1" type="ORF">Lgra_1954</name>
    <name evidence="2" type="ORF">NCTC12388_01655</name>
</gene>
<evidence type="ECO:0000313" key="3">
    <source>
        <dbReference type="Proteomes" id="UP000054691"/>
    </source>
</evidence>
<dbReference type="EMBL" id="UGOB01000001">
    <property type="protein sequence ID" value="STX44669.1"/>
    <property type="molecule type" value="Genomic_DNA"/>
</dbReference>
<dbReference type="OrthoDB" id="5650214at2"/>
<name>A0A378JB27_9GAMM</name>
<reference evidence="2 4" key="2">
    <citation type="submission" date="2018-06" db="EMBL/GenBank/DDBJ databases">
        <authorList>
            <consortium name="Pathogen Informatics"/>
            <person name="Doyle S."/>
        </authorList>
    </citation>
    <scope>NUCLEOTIDE SEQUENCE [LARGE SCALE GENOMIC DNA]</scope>
    <source>
        <strain evidence="2 4">NCTC12388</strain>
    </source>
</reference>
<evidence type="ECO:0000313" key="2">
    <source>
        <dbReference type="EMBL" id="STX44669.1"/>
    </source>
</evidence>